<evidence type="ECO:0000313" key="4">
    <source>
        <dbReference type="EMBL" id="GMN46184.1"/>
    </source>
</evidence>
<dbReference type="InterPro" id="IPR038090">
    <property type="entry name" value="Cdt1_C_WH_dom_sf"/>
</dbReference>
<dbReference type="GO" id="GO:0070182">
    <property type="term" value="F:DNA polymerase binding"/>
    <property type="evidence" value="ECO:0007669"/>
    <property type="project" value="TreeGrafter"/>
</dbReference>
<evidence type="ECO:0000259" key="3">
    <source>
        <dbReference type="SMART" id="SM01075"/>
    </source>
</evidence>
<dbReference type="GO" id="GO:0003677">
    <property type="term" value="F:DNA binding"/>
    <property type="evidence" value="ECO:0007669"/>
    <property type="project" value="InterPro"/>
</dbReference>
<reference evidence="4" key="1">
    <citation type="submission" date="2023-07" db="EMBL/GenBank/DDBJ databases">
        <title>draft genome sequence of fig (Ficus carica).</title>
        <authorList>
            <person name="Takahashi T."/>
            <person name="Nishimura K."/>
        </authorList>
    </citation>
    <scope>NUCLEOTIDE SEQUENCE</scope>
</reference>
<dbReference type="PANTHER" id="PTHR28637">
    <property type="entry name" value="DNA REPLICATION FACTOR CDT1"/>
    <property type="match status" value="1"/>
</dbReference>
<dbReference type="InterPro" id="IPR045173">
    <property type="entry name" value="Cdt1"/>
</dbReference>
<dbReference type="GO" id="GO:0000278">
    <property type="term" value="P:mitotic cell cycle"/>
    <property type="evidence" value="ECO:0007669"/>
    <property type="project" value="TreeGrafter"/>
</dbReference>
<organism evidence="4 5">
    <name type="scientific">Ficus carica</name>
    <name type="common">Common fig</name>
    <dbReference type="NCBI Taxonomy" id="3494"/>
    <lineage>
        <taxon>Eukaryota</taxon>
        <taxon>Viridiplantae</taxon>
        <taxon>Streptophyta</taxon>
        <taxon>Embryophyta</taxon>
        <taxon>Tracheophyta</taxon>
        <taxon>Spermatophyta</taxon>
        <taxon>Magnoliopsida</taxon>
        <taxon>eudicotyledons</taxon>
        <taxon>Gunneridae</taxon>
        <taxon>Pentapetalae</taxon>
        <taxon>rosids</taxon>
        <taxon>fabids</taxon>
        <taxon>Rosales</taxon>
        <taxon>Moraceae</taxon>
        <taxon>Ficeae</taxon>
        <taxon>Ficus</taxon>
    </lineage>
</organism>
<dbReference type="Proteomes" id="UP001187192">
    <property type="component" value="Unassembled WGS sequence"/>
</dbReference>
<dbReference type="EMBL" id="BTGU01000022">
    <property type="protein sequence ID" value="GMN46184.1"/>
    <property type="molecule type" value="Genomic_DNA"/>
</dbReference>
<dbReference type="InterPro" id="IPR014939">
    <property type="entry name" value="CDT1_Gemini-bd-like"/>
</dbReference>
<keyword evidence="5" id="KW-1185">Reference proteome</keyword>
<gene>
    <name evidence="4" type="ORF">TIFTF001_015359</name>
</gene>
<dbReference type="SMART" id="SM01075">
    <property type="entry name" value="CDT1"/>
    <property type="match status" value="1"/>
</dbReference>
<feature type="domain" description="CDT1 Geminin-binding" evidence="3">
    <location>
        <begin position="76"/>
        <end position="200"/>
    </location>
</feature>
<dbReference type="GO" id="GO:0030174">
    <property type="term" value="P:regulation of DNA-templated DNA replication initiation"/>
    <property type="evidence" value="ECO:0007669"/>
    <property type="project" value="InterPro"/>
</dbReference>
<dbReference type="AlphaFoldDB" id="A0AA87ZYI6"/>
<evidence type="ECO:0000256" key="1">
    <source>
        <dbReference type="ARBA" id="ARBA00008356"/>
    </source>
</evidence>
<proteinExistence type="inferred from homology"/>
<dbReference type="GO" id="GO:0005634">
    <property type="term" value="C:nucleus"/>
    <property type="evidence" value="ECO:0007669"/>
    <property type="project" value="TreeGrafter"/>
</dbReference>
<accession>A0AA87ZYI6</accession>
<protein>
    <recommendedName>
        <fullName evidence="3">CDT1 Geminin-binding domain-containing protein</fullName>
    </recommendedName>
</protein>
<dbReference type="GO" id="GO:0071163">
    <property type="term" value="P:DNA replication preinitiation complex assembly"/>
    <property type="evidence" value="ECO:0007669"/>
    <property type="project" value="InterPro"/>
</dbReference>
<dbReference type="SUPFAM" id="SSF46785">
    <property type="entry name" value="Winged helix' DNA-binding domain"/>
    <property type="match status" value="1"/>
</dbReference>
<evidence type="ECO:0000256" key="2">
    <source>
        <dbReference type="ARBA" id="ARBA00023306"/>
    </source>
</evidence>
<dbReference type="GO" id="GO:0000076">
    <property type="term" value="P:DNA replication checkpoint signaling"/>
    <property type="evidence" value="ECO:0007669"/>
    <property type="project" value="TreeGrafter"/>
</dbReference>
<dbReference type="PANTHER" id="PTHR28637:SF13">
    <property type="entry name" value="EXPRESSED PROTEIN"/>
    <property type="match status" value="1"/>
</dbReference>
<dbReference type="Pfam" id="PF16679">
    <property type="entry name" value="CDT1_C"/>
    <property type="match status" value="1"/>
</dbReference>
<dbReference type="InterPro" id="IPR036390">
    <property type="entry name" value="WH_DNA-bd_sf"/>
</dbReference>
<dbReference type="InterPro" id="IPR032054">
    <property type="entry name" value="Cdt1_C"/>
</dbReference>
<dbReference type="Gene3D" id="1.10.10.1420">
    <property type="entry name" value="DNA replication factor Cdt1, C-terminal WH domain"/>
    <property type="match status" value="1"/>
</dbReference>
<name>A0AA87ZYI6_FICCA</name>
<evidence type="ECO:0000313" key="5">
    <source>
        <dbReference type="Proteomes" id="UP001187192"/>
    </source>
</evidence>
<comment type="caution">
    <text evidence="4">The sequence shown here is derived from an EMBL/GenBank/DDBJ whole genome shotgun (WGS) entry which is preliminary data.</text>
</comment>
<keyword evidence="2" id="KW-0131">Cell cycle</keyword>
<comment type="similarity">
    <text evidence="1">Belongs to the Cdt1 family.</text>
</comment>
<sequence>MEQKTHDGATKQSVLDFKCKKMLHEGEKKSTTLSPALTKRSGVVDSKNMEPNIACQTPEKINEGLHSKFHEGQVKLPDKYRTLVEFFDRLSCSLRLLSLYKRLPTFGNISTQIGVLMQRHLAQMKYILPEALQIETILIHDKRTLCMKPDMKITLLFEVVEGHSQVSDSIALSQVFFSRLYNFFTTHTEASDVPEAILPEPFTRRSEITVPDELSVDCCVESQQTPTQTELFTEKFNPHFSRHFSQNAVVAETEKTQVLASVVVPPIDTVDKQDDKNEQQKKFVDPISVSNCVISQDSTKNAMQNNSPGTCAKSISMDPLLQPNPQCSHGRIVESPVFKLTSSTESLTIETPLQSVPKRSVSSCDVSGKMITSQGPTPCCKPAKRALNFFHLEGDDESALDSRVDKLKCNEVVCEHISQISEGFSKNGNICGLSSPSRELEEGLGYLSEVCNKSQTGEIQQNSSSLVDMVALIRSIFKSANCSPITKEELVHKIIMNSFDIVDKREVEEQIDLLERLVPDWLYRKLATSGDIMYK</sequence>